<dbReference type="InterPro" id="IPR001680">
    <property type="entry name" value="WD40_rpt"/>
</dbReference>
<feature type="repeat" description="WD" evidence="3">
    <location>
        <begin position="364"/>
        <end position="398"/>
    </location>
</feature>
<sequence length="404" mass="44807">MRNHQEDSPSSSINGDEILGMEDDDGMVFLEEVGEIDFNDDYNDDEEPVEEALEMQEDNSIFIFREHNGSVFCCDISPDGKLAVTGGEDDKAYVWRIEDGQLVMQCLGHKDSVIFAGFSFDGAFLATADMAGLIKVWKCEEETQQESWPVVFEYEAPDLIWGLWHFGARVLVFGTVPGEIYVFKVPSGETKVLQGENTKAECGMLFHDGVRLAAGYEDGLVKIWDLRKSTVLHQVPASVHQNKVTAIDTPPDDNIMASISHDGKIVLTTPNNGRVVSQMTAEVDLEIVTFSKDLQFPYLATGTLTGAVDIWDVPRRMKRHQCTKAGSGPGITRMTWVNRLLVTGCLDGSVRVYEGRSGEECQKFTGHLSEILDLRYNAKTDLILTASDDGTARLYKLNVNSGND</sequence>
<evidence type="ECO:0000256" key="4">
    <source>
        <dbReference type="SAM" id="MobiDB-lite"/>
    </source>
</evidence>
<dbReference type="OrthoDB" id="10261640at2759"/>
<protein>
    <submittedName>
        <fullName evidence="7">Angio-associated migratory cell protein</fullName>
    </submittedName>
    <submittedName>
        <fullName evidence="5">SFRICE_019888</fullName>
    </submittedName>
</protein>
<dbReference type="Gene3D" id="2.130.10.10">
    <property type="entry name" value="YVTN repeat-like/Quinoprotein amine dehydrogenase"/>
    <property type="match status" value="1"/>
</dbReference>
<dbReference type="InterPro" id="IPR036322">
    <property type="entry name" value="WD40_repeat_dom_sf"/>
</dbReference>
<gene>
    <name evidence="7" type="primary">LOC118273124</name>
    <name evidence="5" type="ORF">SFRICE_019888</name>
</gene>
<dbReference type="AlphaFoldDB" id="A0A2H1WXL3"/>
<dbReference type="SMART" id="SM00320">
    <property type="entry name" value="WD40"/>
    <property type="match status" value="7"/>
</dbReference>
<dbReference type="InterPro" id="IPR051179">
    <property type="entry name" value="WD_repeat_multifunction"/>
</dbReference>
<dbReference type="Pfam" id="PF00400">
    <property type="entry name" value="WD40"/>
    <property type="match status" value="5"/>
</dbReference>
<dbReference type="PROSITE" id="PS50082">
    <property type="entry name" value="WD_REPEATS_2"/>
    <property type="match status" value="4"/>
</dbReference>
<keyword evidence="6" id="KW-1185">Reference proteome</keyword>
<feature type="region of interest" description="Disordered" evidence="4">
    <location>
        <begin position="1"/>
        <end position="20"/>
    </location>
</feature>
<reference evidence="7" key="2">
    <citation type="submission" date="2025-04" db="UniProtKB">
        <authorList>
            <consortium name="RefSeq"/>
        </authorList>
    </citation>
    <scope>IDENTIFICATION</scope>
    <source>
        <tissue evidence="7">Whole larval tissue</tissue>
    </source>
</reference>
<evidence type="ECO:0000256" key="2">
    <source>
        <dbReference type="ARBA" id="ARBA00022737"/>
    </source>
</evidence>
<dbReference type="PANTHER" id="PTHR19857">
    <property type="entry name" value="MITOCHONDRIAL DIVISION PROTEIN 1-RELATED"/>
    <property type="match status" value="1"/>
</dbReference>
<evidence type="ECO:0000313" key="6">
    <source>
        <dbReference type="Proteomes" id="UP000829999"/>
    </source>
</evidence>
<keyword evidence="1 3" id="KW-0853">WD repeat</keyword>
<feature type="repeat" description="WD" evidence="3">
    <location>
        <begin position="64"/>
        <end position="105"/>
    </location>
</feature>
<feature type="repeat" description="WD" evidence="3">
    <location>
        <begin position="106"/>
        <end position="147"/>
    </location>
</feature>
<evidence type="ECO:0000256" key="3">
    <source>
        <dbReference type="PROSITE-ProRule" id="PRU00221"/>
    </source>
</evidence>
<reference evidence="6" key="3">
    <citation type="submission" date="2025-05" db="UniProtKB">
        <authorList>
            <consortium name="RefSeq"/>
        </authorList>
    </citation>
    <scope>NUCLEOTIDE SEQUENCE [LARGE SCALE GENOMIC DNA]</scope>
</reference>
<dbReference type="PROSITE" id="PS00678">
    <property type="entry name" value="WD_REPEATS_1"/>
    <property type="match status" value="1"/>
</dbReference>
<keyword evidence="2" id="KW-0677">Repeat</keyword>
<name>A0A2H1WXL3_SPOFR</name>
<dbReference type="Proteomes" id="UP000829999">
    <property type="component" value="Chromosome 1"/>
</dbReference>
<evidence type="ECO:0000313" key="7">
    <source>
        <dbReference type="RefSeq" id="XP_035445815.1"/>
    </source>
</evidence>
<dbReference type="InterPro" id="IPR019775">
    <property type="entry name" value="WD40_repeat_CS"/>
</dbReference>
<evidence type="ECO:0000256" key="1">
    <source>
        <dbReference type="ARBA" id="ARBA00022574"/>
    </source>
</evidence>
<dbReference type="EMBL" id="ODYU01011834">
    <property type="protein sequence ID" value="SOQ57805.1"/>
    <property type="molecule type" value="Genomic_DNA"/>
</dbReference>
<evidence type="ECO:0000313" key="5">
    <source>
        <dbReference type="EMBL" id="SOQ57805.1"/>
    </source>
</evidence>
<dbReference type="RefSeq" id="XP_035445815.1">
    <property type="nucleotide sequence ID" value="XM_035589922.2"/>
</dbReference>
<proteinExistence type="predicted"/>
<accession>A0A2H1WXL3</accession>
<reference evidence="5" key="1">
    <citation type="submission" date="2016-07" db="EMBL/GenBank/DDBJ databases">
        <authorList>
            <person name="Bretaudeau A."/>
        </authorList>
    </citation>
    <scope>NUCLEOTIDE SEQUENCE</scope>
    <source>
        <strain evidence="5">Rice</strain>
        <tissue evidence="5">Whole body</tissue>
    </source>
</reference>
<dbReference type="GeneID" id="118273124"/>
<feature type="repeat" description="WD" evidence="3">
    <location>
        <begin position="208"/>
        <end position="234"/>
    </location>
</feature>
<dbReference type="PROSITE" id="PS50294">
    <property type="entry name" value="WD_REPEATS_REGION"/>
    <property type="match status" value="2"/>
</dbReference>
<dbReference type="PANTHER" id="PTHR19857:SF8">
    <property type="entry name" value="ANGIO-ASSOCIATED MIGRATORY CELL PROTEIN"/>
    <property type="match status" value="1"/>
</dbReference>
<dbReference type="InterPro" id="IPR015943">
    <property type="entry name" value="WD40/YVTN_repeat-like_dom_sf"/>
</dbReference>
<organism evidence="5">
    <name type="scientific">Spodoptera frugiperda</name>
    <name type="common">Fall armyworm</name>
    <dbReference type="NCBI Taxonomy" id="7108"/>
    <lineage>
        <taxon>Eukaryota</taxon>
        <taxon>Metazoa</taxon>
        <taxon>Ecdysozoa</taxon>
        <taxon>Arthropoda</taxon>
        <taxon>Hexapoda</taxon>
        <taxon>Insecta</taxon>
        <taxon>Pterygota</taxon>
        <taxon>Neoptera</taxon>
        <taxon>Endopterygota</taxon>
        <taxon>Lepidoptera</taxon>
        <taxon>Glossata</taxon>
        <taxon>Ditrysia</taxon>
        <taxon>Noctuoidea</taxon>
        <taxon>Noctuidae</taxon>
        <taxon>Amphipyrinae</taxon>
        <taxon>Spodoptera</taxon>
    </lineage>
</organism>
<dbReference type="SUPFAM" id="SSF50978">
    <property type="entry name" value="WD40 repeat-like"/>
    <property type="match status" value="1"/>
</dbReference>